<keyword evidence="3 4" id="KW-0694">RNA-binding</keyword>
<keyword evidence="1 3" id="KW-0808">Transferase</keyword>
<dbReference type="Proteomes" id="UP001366166">
    <property type="component" value="Chromosome"/>
</dbReference>
<comment type="similarity">
    <text evidence="3 4">Belongs to the tRNA nucleotidyltransferase/poly(A) polymerase family.</text>
</comment>
<gene>
    <name evidence="3 8" type="primary">pcnB</name>
    <name evidence="8" type="ORF">FAK_37220</name>
</gene>
<protein>
    <recommendedName>
        <fullName evidence="3">Poly(A) polymerase I</fullName>
        <shortName evidence="3">PAP I</shortName>
        <ecNumber evidence="3">2.7.7.19</ecNumber>
    </recommendedName>
</protein>
<organism evidence="8 9">
    <name type="scientific">Desulfoferula mesophila</name>
    <dbReference type="NCBI Taxonomy" id="3058419"/>
    <lineage>
        <taxon>Bacteria</taxon>
        <taxon>Pseudomonadati</taxon>
        <taxon>Thermodesulfobacteriota</taxon>
        <taxon>Desulfarculia</taxon>
        <taxon>Desulfarculales</taxon>
        <taxon>Desulfarculaceae</taxon>
        <taxon>Desulfoferula</taxon>
    </lineage>
</organism>
<feature type="active site" evidence="3">
    <location>
        <position position="69"/>
    </location>
</feature>
<keyword evidence="9" id="KW-1185">Reference proteome</keyword>
<keyword evidence="2 3" id="KW-0547">Nucleotide-binding</keyword>
<evidence type="ECO:0000256" key="1">
    <source>
        <dbReference type="ARBA" id="ARBA00022679"/>
    </source>
</evidence>
<keyword evidence="3" id="KW-0804">Transcription</keyword>
<evidence type="ECO:0000256" key="3">
    <source>
        <dbReference type="HAMAP-Rule" id="MF_00957"/>
    </source>
</evidence>
<evidence type="ECO:0000259" key="6">
    <source>
        <dbReference type="Pfam" id="PF01743"/>
    </source>
</evidence>
<feature type="domain" description="tRNA nucleotidyltransferase/poly(A) polymerase RNA and SrmB- binding" evidence="7">
    <location>
        <begin position="198"/>
        <end position="258"/>
    </location>
</feature>
<accession>A0AAU9F0U7</accession>
<dbReference type="EC" id="2.7.7.19" evidence="3"/>
<dbReference type="Gene3D" id="3.30.460.10">
    <property type="entry name" value="Beta Polymerase, domain 2"/>
    <property type="match status" value="1"/>
</dbReference>
<dbReference type="SUPFAM" id="SSF81301">
    <property type="entry name" value="Nucleotidyltransferase"/>
    <property type="match status" value="1"/>
</dbReference>
<dbReference type="HAMAP" id="MF_00957">
    <property type="entry name" value="PolyA_pol"/>
    <property type="match status" value="1"/>
</dbReference>
<evidence type="ECO:0000313" key="8">
    <source>
        <dbReference type="EMBL" id="BEQ16656.1"/>
    </source>
</evidence>
<dbReference type="GO" id="GO:1990817">
    <property type="term" value="F:poly(A) RNA polymerase activity"/>
    <property type="evidence" value="ECO:0007669"/>
    <property type="project" value="UniProtKB-UniRule"/>
</dbReference>
<dbReference type="SUPFAM" id="SSF81891">
    <property type="entry name" value="Poly A polymerase C-terminal region-like"/>
    <property type="match status" value="1"/>
</dbReference>
<evidence type="ECO:0000256" key="2">
    <source>
        <dbReference type="ARBA" id="ARBA00022741"/>
    </source>
</evidence>
<dbReference type="AlphaFoldDB" id="A0AAU9F0U7"/>
<reference evidence="9" key="1">
    <citation type="journal article" date="2023" name="Arch. Microbiol.">
        <title>Desulfoferula mesophilus gen. nov. sp. nov., a mesophilic sulfate-reducing bacterium isolated from a brackish lake sediment.</title>
        <authorList>
            <person name="Watanabe T."/>
            <person name="Yabe T."/>
            <person name="Tsuji J.M."/>
            <person name="Fukui M."/>
        </authorList>
    </citation>
    <scope>NUCLEOTIDE SEQUENCE [LARGE SCALE GENOMIC DNA]</scope>
    <source>
        <strain evidence="9">12FAK</strain>
    </source>
</reference>
<evidence type="ECO:0000259" key="7">
    <source>
        <dbReference type="Pfam" id="PF12627"/>
    </source>
</evidence>
<dbReference type="InterPro" id="IPR043519">
    <property type="entry name" value="NT_sf"/>
</dbReference>
<dbReference type="InterPro" id="IPR032828">
    <property type="entry name" value="PolyA_RNA-bd"/>
</dbReference>
<comment type="function">
    <text evidence="3">Adds poly(A) tail to the 3' end of many RNAs, which usually targets these RNAs for decay. Plays a significant role in the global control of gene expression, through influencing the rate of transcript degradation, and in the general RNA quality control.</text>
</comment>
<dbReference type="GO" id="GO:0043633">
    <property type="term" value="P:polyadenylation-dependent RNA catabolic process"/>
    <property type="evidence" value="ECO:0007669"/>
    <property type="project" value="InterPro"/>
</dbReference>
<dbReference type="PANTHER" id="PTHR43051">
    <property type="entry name" value="POLYNUCLEOTIDE ADENYLYLTRANSFERASE FAMILY PROTEIN"/>
    <property type="match status" value="1"/>
</dbReference>
<sequence>MSSSAVQASDKATLQPTIIPRAEHTISRKDIDNDALKVLYRLRSHGYLAYLVGGGVRDVLLGRKPKDFDVATDARPSEVRKLFRNSRIIGKRFRLIQVFFRGGKIIEVSTFRRPSEDDEDEVLSENNEFGTPAEDALRRDLTINALFYNIADYSVVDYVDGLADLKAGRIRAVGNADVRFHRDPVRVLRAVRHAARTGFSLTPDTLEAVQNHRGELCLCPTSRVRDELMRDLKGGAAAAWVELAHETGVLYSLLSTLEPYYGAPDSPQRARAVELLAQVDRALAQGKDVEEAVVLCLLFWPALEELAAEQDFPPGRQGRGQWALWVRDALPSLTEPVAFAKRILERACQISGLMGFVKLASPGQTMPKKVTARGYYATACELAAFLGWNLESLGSAAPGKGASKRRRRRRRRKPRNSKASPA</sequence>
<feature type="active site" evidence="3">
    <location>
        <position position="140"/>
    </location>
</feature>
<feature type="active site" evidence="3">
    <location>
        <position position="67"/>
    </location>
</feature>
<dbReference type="Pfam" id="PF01743">
    <property type="entry name" value="PolyA_pol"/>
    <property type="match status" value="1"/>
</dbReference>
<evidence type="ECO:0000256" key="4">
    <source>
        <dbReference type="RuleBase" id="RU003953"/>
    </source>
</evidence>
<dbReference type="InterPro" id="IPR010206">
    <property type="entry name" value="PolA_pol_I"/>
</dbReference>
<feature type="domain" description="Poly A polymerase head" evidence="6">
    <location>
        <begin position="49"/>
        <end position="171"/>
    </location>
</feature>
<dbReference type="GO" id="GO:0003723">
    <property type="term" value="F:RNA binding"/>
    <property type="evidence" value="ECO:0007669"/>
    <property type="project" value="UniProtKB-UniRule"/>
</dbReference>
<dbReference type="InterPro" id="IPR002646">
    <property type="entry name" value="PolA_pol_head_dom"/>
</dbReference>
<keyword evidence="3" id="KW-0067">ATP-binding</keyword>
<dbReference type="KEGG" id="dmp:FAK_37220"/>
<dbReference type="Pfam" id="PF12627">
    <property type="entry name" value="PolyA_pol_RNAbd"/>
    <property type="match status" value="1"/>
</dbReference>
<proteinExistence type="inferred from homology"/>
<evidence type="ECO:0000313" key="9">
    <source>
        <dbReference type="Proteomes" id="UP001366166"/>
    </source>
</evidence>
<dbReference type="GO" id="GO:0006397">
    <property type="term" value="P:mRNA processing"/>
    <property type="evidence" value="ECO:0007669"/>
    <property type="project" value="UniProtKB-KW"/>
</dbReference>
<feature type="compositionally biased region" description="Basic residues" evidence="5">
    <location>
        <begin position="402"/>
        <end position="416"/>
    </location>
</feature>
<dbReference type="PANTHER" id="PTHR43051:SF1">
    <property type="entry name" value="POLYNUCLEOTIDE ADENYLYLTRANSFERASE FAMILY PROTEIN"/>
    <property type="match status" value="1"/>
</dbReference>
<evidence type="ECO:0000256" key="5">
    <source>
        <dbReference type="SAM" id="MobiDB-lite"/>
    </source>
</evidence>
<comment type="catalytic activity">
    <reaction evidence="3">
        <text>RNA(n) + ATP = RNA(n)-3'-adenine ribonucleotide + diphosphate</text>
        <dbReference type="Rhea" id="RHEA:11332"/>
        <dbReference type="Rhea" id="RHEA-COMP:14527"/>
        <dbReference type="Rhea" id="RHEA-COMP:17347"/>
        <dbReference type="ChEBI" id="CHEBI:30616"/>
        <dbReference type="ChEBI" id="CHEBI:33019"/>
        <dbReference type="ChEBI" id="CHEBI:140395"/>
        <dbReference type="ChEBI" id="CHEBI:173115"/>
        <dbReference type="EC" id="2.7.7.19"/>
    </reaction>
</comment>
<dbReference type="InterPro" id="IPR052191">
    <property type="entry name" value="tRNA_ntf/polyA_polymerase_I"/>
</dbReference>
<feature type="region of interest" description="Disordered" evidence="5">
    <location>
        <begin position="395"/>
        <end position="422"/>
    </location>
</feature>
<dbReference type="Gene3D" id="1.10.3090.10">
    <property type="entry name" value="cca-adding enzyme, domain 2"/>
    <property type="match status" value="1"/>
</dbReference>
<dbReference type="CDD" id="cd05398">
    <property type="entry name" value="NT_ClassII-CCAase"/>
    <property type="match status" value="1"/>
</dbReference>
<dbReference type="GO" id="GO:0005524">
    <property type="term" value="F:ATP binding"/>
    <property type="evidence" value="ECO:0007669"/>
    <property type="project" value="UniProtKB-UniRule"/>
</dbReference>
<dbReference type="EMBL" id="AP028679">
    <property type="protein sequence ID" value="BEQ16656.1"/>
    <property type="molecule type" value="Genomic_DNA"/>
</dbReference>
<name>A0AAU9F0U7_9BACT</name>
<keyword evidence="3" id="KW-0507">mRNA processing</keyword>
<dbReference type="RefSeq" id="WP_338602801.1">
    <property type="nucleotide sequence ID" value="NZ_AP028679.1"/>
</dbReference>